<gene>
    <name evidence="2" type="ORF">BMW23_058</name>
</gene>
<dbReference type="InterPro" id="IPR043916">
    <property type="entry name" value="P8_CR"/>
</dbReference>
<protein>
    <recommendedName>
        <fullName evidence="1">Minor capsid protein P8 central region domain-containing protein</fullName>
    </recommendedName>
</protein>
<reference evidence="2" key="1">
    <citation type="journal article" date="2017" name="Elife">
        <title>The kinetoplastid-infecting Bodo saltans virus (BsV), a window into the most abundant giant viruses in the sea.</title>
        <authorList>
            <person name="Deeg C.M."/>
            <person name="Chow C.-E.T."/>
            <person name="Suttle C.A."/>
        </authorList>
    </citation>
    <scope>NUCLEOTIDE SEQUENCE</scope>
    <source>
        <strain evidence="2">NG1</strain>
    </source>
</reference>
<dbReference type="EMBL" id="MF782455">
    <property type="protein sequence ID" value="ATZ80627.1"/>
    <property type="molecule type" value="Genomic_DNA"/>
</dbReference>
<accession>A0A2H4UUT5</accession>
<dbReference type="Pfam" id="PF19065">
    <property type="entry name" value="P8_CR"/>
    <property type="match status" value="1"/>
</dbReference>
<evidence type="ECO:0000259" key="1">
    <source>
        <dbReference type="Pfam" id="PF19065"/>
    </source>
</evidence>
<organism evidence="2">
    <name type="scientific">Bodo saltans virus</name>
    <dbReference type="NCBI Taxonomy" id="2024608"/>
    <lineage>
        <taxon>Viruses</taxon>
        <taxon>Varidnaviria</taxon>
        <taxon>Bamfordvirae</taxon>
        <taxon>Nucleocytoviricota</taxon>
        <taxon>Megaviricetes</taxon>
        <taxon>Imitervirales</taxon>
        <taxon>Mimiviridae</taxon>
        <taxon>Klosneuvirinae</taxon>
        <taxon>Theiavirus</taxon>
        <taxon>Theiavirus salishense</taxon>
    </lineage>
</organism>
<evidence type="ECO:0000313" key="2">
    <source>
        <dbReference type="EMBL" id="ATZ80627.1"/>
    </source>
</evidence>
<feature type="domain" description="Minor capsid protein P8 central region" evidence="1">
    <location>
        <begin position="58"/>
        <end position="182"/>
    </location>
</feature>
<keyword evidence="3" id="KW-1185">Reference proteome</keyword>
<proteinExistence type="predicted"/>
<evidence type="ECO:0000313" key="3">
    <source>
        <dbReference type="Proteomes" id="UP000240325"/>
    </source>
</evidence>
<sequence length="186" mass="21269">MYAELNPKINYNRALPANTTNMCQYSETPAFTNYNKKCENKFSDYYDGGASSFALGGMQIENTPVSLLFFSDENVKRIQKLLKRGIADMSKGKFILEEDQDENDLFIVMRAVFLDSGLNLPTHIVSQVKELNKKTVEYILPDMYTNVKQAYGYLQEINNPRKIMSLPLNVNKTQRGDLPSVTSLWK</sequence>
<dbReference type="Proteomes" id="UP000240325">
    <property type="component" value="Segment"/>
</dbReference>
<name>A0A2H4UUT5_9VIRU</name>